<dbReference type="GO" id="GO:0032993">
    <property type="term" value="C:protein-DNA complex"/>
    <property type="evidence" value="ECO:0007669"/>
    <property type="project" value="TreeGrafter"/>
</dbReference>
<dbReference type="GeneID" id="67476189"/>
<gene>
    <name evidence="7" type="ORF">EpCFBP13511_12315</name>
    <name evidence="6" type="ORF">IFT93_21655</name>
</gene>
<dbReference type="Proteomes" id="UP000661012">
    <property type="component" value="Unassembled WGS sequence"/>
</dbReference>
<evidence type="ECO:0000259" key="5">
    <source>
        <dbReference type="PROSITE" id="PS50931"/>
    </source>
</evidence>
<evidence type="ECO:0000313" key="8">
    <source>
        <dbReference type="Proteomes" id="UP000306393"/>
    </source>
</evidence>
<keyword evidence="2" id="KW-0805">Transcription regulation</keyword>
<sequence>MNLRLLNAFVMLAEKGNYAEAARALFISQPALTKQINLLESQLNVALFSRGRHGTALTSGGRRLLPEAQKVLGQARSFLHHAGQVAKGHEGTLAVGFGLSSFYLAPQCLAEFRQRFPGVEVSLTDLPSAQQYAQLQNNELQVGFVRVPPPVPLDYLPLFTDRLVLVAADASSVSVAGCLKKWPLLRLRTERGRGLNTQIDRYMQDNGLMASATQLAEDIHTIVALVMAGTGAALLPESVMHIAPPALAMMPLTGASVSWQVGIAWDGRTEDRLRDHFIAGVKTRQRVSAR</sequence>
<dbReference type="RefSeq" id="WP_062742710.1">
    <property type="nucleotide sequence ID" value="NZ_CP022725.1"/>
</dbReference>
<evidence type="ECO:0000313" key="9">
    <source>
        <dbReference type="Proteomes" id="UP000661012"/>
    </source>
</evidence>
<accession>A0A3S5GTB8</accession>
<dbReference type="InterPro" id="IPR000847">
    <property type="entry name" value="LysR_HTH_N"/>
</dbReference>
<comment type="similarity">
    <text evidence="1">Belongs to the LysR transcriptional regulatory family.</text>
</comment>
<dbReference type="Proteomes" id="UP000306393">
    <property type="component" value="Unassembled WGS sequence"/>
</dbReference>
<dbReference type="Pfam" id="PF00126">
    <property type="entry name" value="HTH_1"/>
    <property type="match status" value="1"/>
</dbReference>
<evidence type="ECO:0000256" key="1">
    <source>
        <dbReference type="ARBA" id="ARBA00009437"/>
    </source>
</evidence>
<dbReference type="InterPro" id="IPR005119">
    <property type="entry name" value="LysR_subst-bd"/>
</dbReference>
<dbReference type="PANTHER" id="PTHR30346:SF28">
    <property type="entry name" value="HTH-TYPE TRANSCRIPTIONAL REGULATOR CYNR"/>
    <property type="match status" value="1"/>
</dbReference>
<proteinExistence type="inferred from homology"/>
<dbReference type="InterPro" id="IPR036388">
    <property type="entry name" value="WH-like_DNA-bd_sf"/>
</dbReference>
<dbReference type="PROSITE" id="PS50931">
    <property type="entry name" value="HTH_LYSR"/>
    <property type="match status" value="1"/>
</dbReference>
<keyword evidence="9" id="KW-1185">Reference proteome</keyword>
<dbReference type="PANTHER" id="PTHR30346">
    <property type="entry name" value="TRANSCRIPTIONAL DUAL REGULATOR HCAR-RELATED"/>
    <property type="match status" value="1"/>
</dbReference>
<dbReference type="CDD" id="cd08414">
    <property type="entry name" value="PBP2_LTTR_aromatics_like"/>
    <property type="match status" value="1"/>
</dbReference>
<dbReference type="Gene3D" id="1.10.10.10">
    <property type="entry name" value="Winged helix-like DNA-binding domain superfamily/Winged helix DNA-binding domain"/>
    <property type="match status" value="1"/>
</dbReference>
<dbReference type="FunFam" id="1.10.10.10:FF:000001">
    <property type="entry name" value="LysR family transcriptional regulator"/>
    <property type="match status" value="1"/>
</dbReference>
<evidence type="ECO:0000313" key="6">
    <source>
        <dbReference type="EMBL" id="MBD8108978.1"/>
    </source>
</evidence>
<name>A0A3S5GTB8_9GAMM</name>
<dbReference type="KEGG" id="epe:CI789_04655"/>
<dbReference type="OrthoDB" id="9067838at2"/>
<keyword evidence="3" id="KW-0238">DNA-binding</keyword>
<reference evidence="6 9" key="2">
    <citation type="journal article" date="2020" name="FEMS Microbiol. Ecol.">
        <title>Temporal dynamics of bacterial communities during seed development and maturation.</title>
        <authorList>
            <person name="Chesneau G."/>
            <person name="Torres-Cortes G."/>
            <person name="Briand M."/>
            <person name="Darrasse A."/>
            <person name="Preveaux A."/>
            <person name="Marais C."/>
            <person name="Jacques M.A."/>
            <person name="Shade A."/>
            <person name="Barret M."/>
        </authorList>
    </citation>
    <scope>NUCLEOTIDE SEQUENCE [LARGE SCALE GENOMIC DNA]</scope>
    <source>
        <strain evidence="6 9">CFBP13732</strain>
    </source>
</reference>
<dbReference type="GO" id="GO:0003700">
    <property type="term" value="F:DNA-binding transcription factor activity"/>
    <property type="evidence" value="ECO:0007669"/>
    <property type="project" value="InterPro"/>
</dbReference>
<dbReference type="Pfam" id="PF03466">
    <property type="entry name" value="LysR_substrate"/>
    <property type="match status" value="1"/>
</dbReference>
<dbReference type="SUPFAM" id="SSF53850">
    <property type="entry name" value="Periplasmic binding protein-like II"/>
    <property type="match status" value="1"/>
</dbReference>
<dbReference type="AlphaFoldDB" id="A0A3S5GTB8"/>
<reference evidence="7 8" key="1">
    <citation type="journal article" date="2019" name="Sci. Rep.">
        <title>Differences in resource use lead to coexistence of seed-transmitted microbial populations.</title>
        <authorList>
            <person name="Torres-Cortes G."/>
            <person name="Garcia B.J."/>
            <person name="Compant S."/>
            <person name="Rezki S."/>
            <person name="Jones P."/>
            <person name="Preveaux A."/>
            <person name="Briand M."/>
            <person name="Roulet A."/>
            <person name="Bouchez O."/>
            <person name="Jacobson D."/>
            <person name="Barret M."/>
        </authorList>
    </citation>
    <scope>NUCLEOTIDE SEQUENCE [LARGE SCALE GENOMIC DNA]</scope>
    <source>
        <strain evidence="7 8">CFBP13511</strain>
    </source>
</reference>
<evidence type="ECO:0000313" key="7">
    <source>
        <dbReference type="EMBL" id="TKJ90054.1"/>
    </source>
</evidence>
<evidence type="ECO:0000256" key="2">
    <source>
        <dbReference type="ARBA" id="ARBA00023015"/>
    </source>
</evidence>
<evidence type="ECO:0000256" key="4">
    <source>
        <dbReference type="ARBA" id="ARBA00023163"/>
    </source>
</evidence>
<dbReference type="EMBL" id="QGAC01000010">
    <property type="protein sequence ID" value="TKJ90054.1"/>
    <property type="molecule type" value="Genomic_DNA"/>
</dbReference>
<evidence type="ECO:0000256" key="3">
    <source>
        <dbReference type="ARBA" id="ARBA00023125"/>
    </source>
</evidence>
<protein>
    <submittedName>
        <fullName evidence="7">LysR family transcriptional regulator</fullName>
    </submittedName>
</protein>
<dbReference type="PRINTS" id="PR00039">
    <property type="entry name" value="HTHLYSR"/>
</dbReference>
<dbReference type="STRING" id="1219360.GCA_001571305_00210"/>
<organism evidence="7 8">
    <name type="scientific">Erwinia persicina</name>
    <dbReference type="NCBI Taxonomy" id="55211"/>
    <lineage>
        <taxon>Bacteria</taxon>
        <taxon>Pseudomonadati</taxon>
        <taxon>Pseudomonadota</taxon>
        <taxon>Gammaproteobacteria</taxon>
        <taxon>Enterobacterales</taxon>
        <taxon>Erwiniaceae</taxon>
        <taxon>Erwinia</taxon>
    </lineage>
</organism>
<dbReference type="Gene3D" id="3.40.190.10">
    <property type="entry name" value="Periplasmic binding protein-like II"/>
    <property type="match status" value="2"/>
</dbReference>
<keyword evidence="4" id="KW-0804">Transcription</keyword>
<dbReference type="InterPro" id="IPR036390">
    <property type="entry name" value="WH_DNA-bd_sf"/>
</dbReference>
<feature type="domain" description="HTH lysR-type" evidence="5">
    <location>
        <begin position="1"/>
        <end position="58"/>
    </location>
</feature>
<dbReference type="GO" id="GO:0003677">
    <property type="term" value="F:DNA binding"/>
    <property type="evidence" value="ECO:0007669"/>
    <property type="project" value="UniProtKB-KW"/>
</dbReference>
<comment type="caution">
    <text evidence="7">The sequence shown here is derived from an EMBL/GenBank/DDBJ whole genome shotgun (WGS) entry which is preliminary data.</text>
</comment>
<dbReference type="SUPFAM" id="SSF46785">
    <property type="entry name" value="Winged helix' DNA-binding domain"/>
    <property type="match status" value="1"/>
</dbReference>
<dbReference type="EMBL" id="JACYNN010000029">
    <property type="protein sequence ID" value="MBD8108978.1"/>
    <property type="molecule type" value="Genomic_DNA"/>
</dbReference>